<evidence type="ECO:0000256" key="4">
    <source>
        <dbReference type="ARBA" id="ARBA00022729"/>
    </source>
</evidence>
<dbReference type="Gene3D" id="3.40.50.1820">
    <property type="entry name" value="alpha/beta hydrolase"/>
    <property type="match status" value="1"/>
</dbReference>
<name>A0ABT1BQ60_9BURK</name>
<dbReference type="InterPro" id="IPR043595">
    <property type="entry name" value="FaeB/C/D"/>
</dbReference>
<keyword evidence="6" id="KW-0119">Carbohydrate metabolism</keyword>
<evidence type="ECO:0000313" key="9">
    <source>
        <dbReference type="EMBL" id="MCO5978315.1"/>
    </source>
</evidence>
<keyword evidence="2" id="KW-0964">Secreted</keyword>
<evidence type="ECO:0000256" key="8">
    <source>
        <dbReference type="SAM" id="SignalP"/>
    </source>
</evidence>
<dbReference type="InterPro" id="IPR010126">
    <property type="entry name" value="Esterase_phb"/>
</dbReference>
<feature type="chain" id="PRO_5045798719" evidence="8">
    <location>
        <begin position="27"/>
        <end position="349"/>
    </location>
</feature>
<evidence type="ECO:0000256" key="3">
    <source>
        <dbReference type="ARBA" id="ARBA00022651"/>
    </source>
</evidence>
<keyword evidence="7" id="KW-0624">Polysaccharide degradation</keyword>
<reference evidence="9 10" key="1">
    <citation type="submission" date="2022-06" db="EMBL/GenBank/DDBJ databases">
        <title>Ideonella sp. NS12-5 Genome sequencing and assembly.</title>
        <authorList>
            <person name="Jung Y."/>
        </authorList>
    </citation>
    <scope>NUCLEOTIDE SEQUENCE [LARGE SCALE GENOMIC DNA]</scope>
    <source>
        <strain evidence="9 10">NS12-5</strain>
    </source>
</reference>
<keyword evidence="10" id="KW-1185">Reference proteome</keyword>
<keyword evidence="4 8" id="KW-0732">Signal</keyword>
<comment type="subcellular location">
    <subcellularLocation>
        <location evidence="1">Secreted</location>
    </subcellularLocation>
</comment>
<evidence type="ECO:0000256" key="7">
    <source>
        <dbReference type="ARBA" id="ARBA00023326"/>
    </source>
</evidence>
<evidence type="ECO:0000256" key="2">
    <source>
        <dbReference type="ARBA" id="ARBA00022525"/>
    </source>
</evidence>
<dbReference type="SUPFAM" id="SSF53474">
    <property type="entry name" value="alpha/beta-Hydrolases"/>
    <property type="match status" value="1"/>
</dbReference>
<evidence type="ECO:0000256" key="5">
    <source>
        <dbReference type="ARBA" id="ARBA00022801"/>
    </source>
</evidence>
<organism evidence="9 10">
    <name type="scientific">Ideonella oryzae</name>
    <dbReference type="NCBI Taxonomy" id="2937441"/>
    <lineage>
        <taxon>Bacteria</taxon>
        <taxon>Pseudomonadati</taxon>
        <taxon>Pseudomonadota</taxon>
        <taxon>Betaproteobacteria</taxon>
        <taxon>Burkholderiales</taxon>
        <taxon>Sphaerotilaceae</taxon>
        <taxon>Ideonella</taxon>
    </lineage>
</organism>
<proteinExistence type="predicted"/>
<sequence length="349" mass="36957">MPFVARRLGVLCLLLILLTGATVALAQDAGQGGTLRQRLIERWLERKAARDEAQLPPAETANGQAITTPGNHRFTLTVGGRPRSYLLHVPRAVQAGRPLPLWVALHGGGGSARMMADDGNYGLVSASEQHGFVVVFPNGISKISSGALATWNAGRCCGAARDEGVDDVGFIRTVVGQVQGMLPIDRQRIYATGMSNGGMMAQRLACEAADVFRAITSVAGTDNTTACSPSRPIAVLHIHAKDDPHVLFNGGAGGFRDESKVTDFTSVPETIRRWVGRDRCSATPRNVLSRAGANCERYTGCAGGAQVQLCVTDTGGHSWPGTTKSAPGKEGPSQAIRANDVIWDFFQGL</sequence>
<protein>
    <submittedName>
        <fullName evidence="9">Prolyl oligopeptidase family serine peptidase</fullName>
    </submittedName>
</protein>
<accession>A0ABT1BQ60</accession>
<feature type="signal peptide" evidence="8">
    <location>
        <begin position="1"/>
        <end position="26"/>
    </location>
</feature>
<dbReference type="EMBL" id="JAMXMC010000009">
    <property type="protein sequence ID" value="MCO5978315.1"/>
    <property type="molecule type" value="Genomic_DNA"/>
</dbReference>
<evidence type="ECO:0000256" key="6">
    <source>
        <dbReference type="ARBA" id="ARBA00023277"/>
    </source>
</evidence>
<dbReference type="PANTHER" id="PTHR38050:SF2">
    <property type="entry name" value="FERULOYL ESTERASE C-RELATED"/>
    <property type="match status" value="1"/>
</dbReference>
<dbReference type="Pfam" id="PF10503">
    <property type="entry name" value="Esterase_PHB"/>
    <property type="match status" value="1"/>
</dbReference>
<keyword evidence="5" id="KW-0378">Hydrolase</keyword>
<dbReference type="RefSeq" id="WP_252770913.1">
    <property type="nucleotide sequence ID" value="NZ_JAMXMC010000009.1"/>
</dbReference>
<dbReference type="PANTHER" id="PTHR38050">
    <property type="match status" value="1"/>
</dbReference>
<gene>
    <name evidence="9" type="ORF">M0L44_16575</name>
</gene>
<evidence type="ECO:0000313" key="10">
    <source>
        <dbReference type="Proteomes" id="UP001204851"/>
    </source>
</evidence>
<evidence type="ECO:0000256" key="1">
    <source>
        <dbReference type="ARBA" id="ARBA00004613"/>
    </source>
</evidence>
<comment type="caution">
    <text evidence="9">The sequence shown here is derived from an EMBL/GenBank/DDBJ whole genome shotgun (WGS) entry which is preliminary data.</text>
</comment>
<keyword evidence="3" id="KW-0858">Xylan degradation</keyword>
<dbReference type="Proteomes" id="UP001204851">
    <property type="component" value="Unassembled WGS sequence"/>
</dbReference>
<dbReference type="InterPro" id="IPR029058">
    <property type="entry name" value="AB_hydrolase_fold"/>
</dbReference>